<evidence type="ECO:0000313" key="1">
    <source>
        <dbReference type="EMBL" id="QQO97351.1"/>
    </source>
</evidence>
<evidence type="ECO:0000313" key="2">
    <source>
        <dbReference type="Proteomes" id="UP000693899"/>
    </source>
</evidence>
<dbReference type="Proteomes" id="UP000693899">
    <property type="component" value="Segment"/>
</dbReference>
<gene>
    <name evidence="1" type="ORF">Colly1_66</name>
</gene>
<proteinExistence type="predicted"/>
<sequence>MDLSSLHLNPDQKAGIEKILIQDKHLDRVFYDTLSQHEKDEFLGIMLQLIDKGESTKLNTLWELDYEVKPVGIEEFIQDEYFLGRILGKGMYPGWKEHVYNIANPANNITFACFTGAIGLGKSYIATSLMQYDLYKLLCLRDPQKFYSLPNTKIRFAIFNITLDLAGDVGLELWTNAIRSSPYFQEIASIDPTYGGITLPKNVDIAVGSNFTHALGQAIFSSFLDEVNFSNNAEKMLNNFNALLRRMESRFRSPDGRIPGTFYLVSSKKSGSDFLEGYIRKNKNREGTYVVDQPIWKIKTHRYDSEVDRQINLYPSGKEFRVLVGDESTDPRILRPDELLGSTQRILDVPIEHQDAFERDITNSLRDIAGVSVYDEQTYIVNRDAVRASFKEECYNPFPALLKLPFDPEGDQIISLVDNVYLKRLYSETSTIKRSIHVDVAVSGDKLGISMGHISALREIKRTNINLEETETIEPLIKYDFIARIGYLDGEQIPLFKITRFINDLIKGIGFDISVITFDGYQSTYMVQLLNANGHNAKVLSVDRTSDAYDTLKNAIYEDRVSMPPSEKALIELLSLVKDNKTNKVDHRDENIDQSEGSKDVADSLAGVAFNLHREDEFINSYREISPADYIASLEEMMQDQLAARYNRPKSVHELMSDPEEDIDEDGEW</sequence>
<keyword evidence="2" id="KW-1185">Reference proteome</keyword>
<reference evidence="1" key="1">
    <citation type="submission" date="2020-07" db="EMBL/GenBank/DDBJ databases">
        <title>Highly diverse flavobacterial phages as mortality factor during North Sea spring blooms.</title>
        <authorList>
            <person name="Bartlau N."/>
            <person name="Wichels A."/>
            <person name="Krohne G."/>
            <person name="Adriaenssens E.M."/>
            <person name="Heins A."/>
            <person name="Fuchs B.M."/>
            <person name="Amann R."/>
            <person name="Moraru C."/>
        </authorList>
    </citation>
    <scope>NUCLEOTIDE SEQUENCE</scope>
</reference>
<dbReference type="EMBL" id="MT732450">
    <property type="protein sequence ID" value="QQO97351.1"/>
    <property type="molecule type" value="Genomic_DNA"/>
</dbReference>
<protein>
    <submittedName>
        <fullName evidence="1">Terminase large subunit</fullName>
    </submittedName>
</protein>
<name>A0A8E4UY24_9CAUD</name>
<accession>A0A8E4UY24</accession>
<organism evidence="1 2">
    <name type="scientific">Maribacter phage Colly_1</name>
    <dbReference type="NCBI Taxonomy" id="2745691"/>
    <lineage>
        <taxon>Viruses</taxon>
        <taxon>Duplodnaviria</taxon>
        <taxon>Heunggongvirae</taxon>
        <taxon>Uroviricota</taxon>
        <taxon>Caudoviricetes</taxon>
        <taxon>Molycolviridae</taxon>
        <taxon>Mollyvirus</taxon>
        <taxon>Mollyvirus colly</taxon>
    </lineage>
</organism>